<dbReference type="InterPro" id="IPR004027">
    <property type="entry name" value="SEC_C_motif"/>
</dbReference>
<evidence type="ECO:0000313" key="1">
    <source>
        <dbReference type="EMBL" id="QOW22047.1"/>
    </source>
</evidence>
<sequence length="241" mass="27165">MTASAYLSDDQIERLANLLEQRAVPFRGFNLEALDGYFTALAVSPAELAMDQWEPTIWGKTPRWDDAAQRAGIEDLLLTHRNMALARVRHGNETLPDHLAPLLWLPEDPEHPTEGAQAAQEDELDVGRDWALGFFTAVELQEDAWDTWLDQNDWMEEIFEQFDRLASGEVIGEDPAQPGTPIDYPERLGIIAMLPDMLADLHHHRIEALTPREPIRALDTPERNEPCPCGSGKKYKKCCGA</sequence>
<dbReference type="NCBIfam" id="TIGR02292">
    <property type="entry name" value="ygfB_yecA"/>
    <property type="match status" value="1"/>
</dbReference>
<gene>
    <name evidence="1" type="ORF">INQ42_12740</name>
</gene>
<accession>A0A7S6UKM6</accession>
<proteinExistence type="predicted"/>
<dbReference type="EMBL" id="CP063657">
    <property type="protein sequence ID" value="QOW22047.1"/>
    <property type="molecule type" value="Genomic_DNA"/>
</dbReference>
<evidence type="ECO:0000313" key="2">
    <source>
        <dbReference type="Proteomes" id="UP000593932"/>
    </source>
</evidence>
<reference evidence="1 2" key="1">
    <citation type="submission" date="2020-10" db="EMBL/GenBank/DDBJ databases">
        <title>complete genome sequencing of Lysobacter sp. H23M41.</title>
        <authorList>
            <person name="Bae J.-W."/>
            <person name="Lee S.-Y."/>
        </authorList>
    </citation>
    <scope>NUCLEOTIDE SEQUENCE [LARGE SCALE GENOMIC DNA]</scope>
    <source>
        <strain evidence="1 2">H23M41</strain>
    </source>
</reference>
<dbReference type="Proteomes" id="UP000593932">
    <property type="component" value="Chromosome"/>
</dbReference>
<dbReference type="Pfam" id="PF03695">
    <property type="entry name" value="UPF0149"/>
    <property type="match status" value="1"/>
</dbReference>
<organism evidence="1 2">
    <name type="scientific">Novilysobacter avium</name>
    <dbReference type="NCBI Taxonomy" id="2781023"/>
    <lineage>
        <taxon>Bacteria</taxon>
        <taxon>Pseudomonadati</taxon>
        <taxon>Pseudomonadota</taxon>
        <taxon>Gammaproteobacteria</taxon>
        <taxon>Lysobacterales</taxon>
        <taxon>Lysobacteraceae</taxon>
        <taxon>Novilysobacter</taxon>
    </lineage>
</organism>
<dbReference type="RefSeq" id="WP_194034596.1">
    <property type="nucleotide sequence ID" value="NZ_CP063657.1"/>
</dbReference>
<protein>
    <submittedName>
        <fullName evidence="1">UPF0149 family protein</fullName>
    </submittedName>
</protein>
<dbReference type="Pfam" id="PF02810">
    <property type="entry name" value="SEC-C"/>
    <property type="match status" value="1"/>
</dbReference>
<keyword evidence="2" id="KW-1185">Reference proteome</keyword>
<dbReference type="Gene3D" id="3.10.450.50">
    <property type="match status" value="1"/>
</dbReference>
<dbReference type="InterPro" id="IPR011978">
    <property type="entry name" value="YgfB-like"/>
</dbReference>
<dbReference type="SUPFAM" id="SSF103642">
    <property type="entry name" value="Sec-C motif"/>
    <property type="match status" value="1"/>
</dbReference>
<dbReference type="SUPFAM" id="SSF101327">
    <property type="entry name" value="YgfB-like"/>
    <property type="match status" value="1"/>
</dbReference>
<dbReference type="InterPro" id="IPR036255">
    <property type="entry name" value="YgfB-like_sf"/>
</dbReference>
<name>A0A7S6UKM6_9GAMM</name>